<sequence>MFRLKKTVLGVLALVNAGMVGLALFPPVCEARATFETNHPSQRVISEQEAKSIALQQVKGRVLHVDLDTDNGKIKYEVIIMTDQNKVFEVEIDAQTGKVLKVEQED</sequence>
<keyword evidence="4" id="KW-1185">Reference proteome</keyword>
<dbReference type="Gene3D" id="3.10.450.40">
    <property type="match status" value="1"/>
</dbReference>
<comment type="caution">
    <text evidence="3">The sequence shown here is derived from an EMBL/GenBank/DDBJ whole genome shotgun (WGS) entry which is preliminary data.</text>
</comment>
<feature type="domain" description="PepSY" evidence="2">
    <location>
        <begin position="45"/>
        <end position="103"/>
    </location>
</feature>
<dbReference type="InterPro" id="IPR025711">
    <property type="entry name" value="PepSY"/>
</dbReference>
<accession>A0ABN8UB29</accession>
<dbReference type="EMBL" id="CALYLO010000009">
    <property type="protein sequence ID" value="CAH8248388.1"/>
    <property type="molecule type" value="Genomic_DNA"/>
</dbReference>
<gene>
    <name evidence="3" type="ORF">WJ0W_005651</name>
</gene>
<name>A0ABN8UB29_9BACL</name>
<evidence type="ECO:0000256" key="1">
    <source>
        <dbReference type="SAM" id="SignalP"/>
    </source>
</evidence>
<feature type="chain" id="PRO_5046807049" evidence="1">
    <location>
        <begin position="23"/>
        <end position="106"/>
    </location>
</feature>
<dbReference type="Proteomes" id="UP001154322">
    <property type="component" value="Unassembled WGS sequence"/>
</dbReference>
<keyword evidence="1" id="KW-0732">Signal</keyword>
<evidence type="ECO:0000313" key="3">
    <source>
        <dbReference type="EMBL" id="CAH8248388.1"/>
    </source>
</evidence>
<organism evidence="3 4">
    <name type="scientific">Paenibacillus melissococcoides</name>
    <dbReference type="NCBI Taxonomy" id="2912268"/>
    <lineage>
        <taxon>Bacteria</taxon>
        <taxon>Bacillati</taxon>
        <taxon>Bacillota</taxon>
        <taxon>Bacilli</taxon>
        <taxon>Bacillales</taxon>
        <taxon>Paenibacillaceae</taxon>
        <taxon>Paenibacillus</taxon>
    </lineage>
</organism>
<evidence type="ECO:0000259" key="2">
    <source>
        <dbReference type="Pfam" id="PF03413"/>
    </source>
</evidence>
<reference evidence="3" key="1">
    <citation type="submission" date="2022-06" db="EMBL/GenBank/DDBJ databases">
        <authorList>
            <person name="Dietemann V."/>
            <person name="Ory F."/>
            <person name="Dainat B."/>
            <person name="Oberhansli S."/>
        </authorList>
    </citation>
    <scope>NUCLEOTIDE SEQUENCE</scope>
    <source>
        <strain evidence="3">Ena-SAMPLE-TAB-26-04-2022-14:26:32:270-5432</strain>
    </source>
</reference>
<proteinExistence type="predicted"/>
<dbReference type="RefSeq" id="WP_249724516.1">
    <property type="nucleotide sequence ID" value="NZ_AP031286.1"/>
</dbReference>
<feature type="signal peptide" evidence="1">
    <location>
        <begin position="1"/>
        <end position="22"/>
    </location>
</feature>
<protein>
    <submittedName>
        <fullName evidence="3">PepSY domain-containing protein</fullName>
    </submittedName>
</protein>
<dbReference type="Pfam" id="PF03413">
    <property type="entry name" value="PepSY"/>
    <property type="match status" value="1"/>
</dbReference>
<evidence type="ECO:0000313" key="4">
    <source>
        <dbReference type="Proteomes" id="UP001154322"/>
    </source>
</evidence>